<dbReference type="Gene3D" id="3.30.9.30">
    <property type="match status" value="1"/>
</dbReference>
<evidence type="ECO:0000256" key="1">
    <source>
        <dbReference type="ARBA" id="ARBA00022801"/>
    </source>
</evidence>
<organism evidence="2 3">
    <name type="scientific">Fusarium xylarioides</name>
    <dbReference type="NCBI Taxonomy" id="221167"/>
    <lineage>
        <taxon>Eukaryota</taxon>
        <taxon>Fungi</taxon>
        <taxon>Dikarya</taxon>
        <taxon>Ascomycota</taxon>
        <taxon>Pezizomycotina</taxon>
        <taxon>Sordariomycetes</taxon>
        <taxon>Hypocreomycetidae</taxon>
        <taxon>Hypocreales</taxon>
        <taxon>Nectriaceae</taxon>
        <taxon>Fusarium</taxon>
        <taxon>Fusarium fujikuroi species complex</taxon>
    </lineage>
</organism>
<name>A0A9P7HEN9_9HYPO</name>
<reference evidence="2" key="2">
    <citation type="submission" date="2020-10" db="EMBL/GenBank/DDBJ databases">
        <authorList>
            <person name="Peck L.D."/>
            <person name="Nowell R.W."/>
            <person name="Flood J."/>
            <person name="Ryan M.J."/>
            <person name="Barraclough T.G."/>
        </authorList>
    </citation>
    <scope>NUCLEOTIDE SEQUENCE</scope>
    <source>
        <strain evidence="2">IMI 127659i</strain>
    </source>
</reference>
<dbReference type="GO" id="GO:0004668">
    <property type="term" value="F:protein-arginine deiminase activity"/>
    <property type="evidence" value="ECO:0007669"/>
    <property type="project" value="InterPro"/>
</dbReference>
<proteinExistence type="predicted"/>
<dbReference type="SUPFAM" id="SSF55909">
    <property type="entry name" value="Pentein"/>
    <property type="match status" value="1"/>
</dbReference>
<accession>A0A9P7HEN9</accession>
<keyword evidence="3" id="KW-1185">Reference proteome</keyword>
<sequence>MSCVLCAEETSHLWIRDFGPTFVRFRNGKLLRGVDWNFNYWGGKRAPSGDEHIAKIASQHITNSPPLDASIVTEGGAIEVDGEGTFMAAETAIINDNRNAGKTKEQIEGELSRLLGVQKFLWLAGEAGRETTDCHIDALARFIRPGVVVLSKPSPQGQGKYSFAYNDARERLSKATNAQGKKIVLYDCLEPDLGKLQRVSEGENCVASYVNFLNVNGGIIIPKFGDEERDAQALELFKKLYPDMRVSQVFERSNFKDEIGAAITITPNGMRILHHFGFDPKTARGVQNKQMRMVHPQTFEDLVVENFSQVEDDYGAPFMFFHRVDLHTALKEMALSSDERYPEKAKIVLDNGETFVKYLVVVADGVRTKLIDETIQKDVPLENIGSSFYRCLIPFSEVNENPDLEVIFKNQDPGFWVLFDLSTGTFLVTYPCRD</sequence>
<dbReference type="EMBL" id="JADFTT010000742">
    <property type="protein sequence ID" value="KAG5758893.1"/>
    <property type="molecule type" value="Genomic_DNA"/>
</dbReference>
<evidence type="ECO:0000313" key="3">
    <source>
        <dbReference type="Proteomes" id="UP000750502"/>
    </source>
</evidence>
<dbReference type="InterPro" id="IPR007466">
    <property type="entry name" value="Peptidyl-Arg-deiminase_porph"/>
</dbReference>
<dbReference type="InterPro" id="IPR036188">
    <property type="entry name" value="FAD/NAD-bd_sf"/>
</dbReference>
<reference evidence="2" key="1">
    <citation type="journal article" date="2020" name="bioRxiv">
        <title>Historical genomics reveals the evolutionary mechanisms behind multiple outbreaks of the host-specific coffee wilt pathogen Fusarium xylarioides.</title>
        <authorList>
            <person name="Peck D."/>
            <person name="Nowell R.W."/>
            <person name="Flood J."/>
            <person name="Ryan M.J."/>
            <person name="Barraclough T.G."/>
        </authorList>
    </citation>
    <scope>NUCLEOTIDE SEQUENCE</scope>
    <source>
        <strain evidence="2">IMI 127659i</strain>
    </source>
</reference>
<protein>
    <submittedName>
        <fullName evidence="2">Uncharacterized protein</fullName>
    </submittedName>
</protein>
<dbReference type="PANTHER" id="PTHR31377">
    <property type="entry name" value="AGMATINE DEIMINASE-RELATED"/>
    <property type="match status" value="1"/>
</dbReference>
<dbReference type="OrthoDB" id="544103at2759"/>
<dbReference type="Pfam" id="PF04371">
    <property type="entry name" value="PAD_porph"/>
    <property type="match status" value="1"/>
</dbReference>
<dbReference type="AlphaFoldDB" id="A0A9P7HEN9"/>
<dbReference type="SUPFAM" id="SSF51905">
    <property type="entry name" value="FAD/NAD(P)-binding domain"/>
    <property type="match status" value="1"/>
</dbReference>
<gene>
    <name evidence="2" type="ORF">H9Q72_012976</name>
</gene>
<evidence type="ECO:0000313" key="2">
    <source>
        <dbReference type="EMBL" id="KAG5758893.1"/>
    </source>
</evidence>
<dbReference type="Gene3D" id="3.75.10.10">
    <property type="entry name" value="L-arginine/glycine Amidinotransferase, Chain A"/>
    <property type="match status" value="1"/>
</dbReference>
<keyword evidence="1" id="KW-0378">Hydrolase</keyword>
<dbReference type="PANTHER" id="PTHR31377:SF0">
    <property type="entry name" value="AGMATINE DEIMINASE-RELATED"/>
    <property type="match status" value="1"/>
</dbReference>
<dbReference type="GO" id="GO:0009446">
    <property type="term" value="P:putrescine biosynthetic process"/>
    <property type="evidence" value="ECO:0007669"/>
    <property type="project" value="InterPro"/>
</dbReference>
<comment type="caution">
    <text evidence="2">The sequence shown here is derived from an EMBL/GenBank/DDBJ whole genome shotgun (WGS) entry which is preliminary data.</text>
</comment>
<dbReference type="Proteomes" id="UP000750502">
    <property type="component" value="Unassembled WGS sequence"/>
</dbReference>
<dbReference type="GO" id="GO:0047632">
    <property type="term" value="F:agmatine deiminase activity"/>
    <property type="evidence" value="ECO:0007669"/>
    <property type="project" value="TreeGrafter"/>
</dbReference>